<feature type="transmembrane region" description="Helical" evidence="1">
    <location>
        <begin position="6"/>
        <end position="23"/>
    </location>
</feature>
<evidence type="ECO:0000313" key="3">
    <source>
        <dbReference type="Proteomes" id="UP000306196"/>
    </source>
</evidence>
<protein>
    <recommendedName>
        <fullName evidence="4">DUF695 domain-containing protein</fullName>
    </recommendedName>
</protein>
<name>A0A5R8KCC2_9BACT</name>
<reference evidence="2 3" key="1">
    <citation type="submission" date="2019-05" db="EMBL/GenBank/DDBJ databases">
        <title>Verrucobacter flavum gen. nov., sp. nov. a new member of the family Verrucomicrobiaceae.</title>
        <authorList>
            <person name="Szuroczki S."/>
            <person name="Abbaszade G."/>
            <person name="Szabo A."/>
            <person name="Felfoldi T."/>
            <person name="Schumann P."/>
            <person name="Boka K."/>
            <person name="Keki Z."/>
            <person name="Toumi M."/>
            <person name="Toth E."/>
        </authorList>
    </citation>
    <scope>NUCLEOTIDE SEQUENCE [LARGE SCALE GENOMIC DNA]</scope>
    <source>
        <strain evidence="2 3">MG-N-17</strain>
    </source>
</reference>
<proteinExistence type="predicted"/>
<evidence type="ECO:0000313" key="2">
    <source>
        <dbReference type="EMBL" id="TLD69964.1"/>
    </source>
</evidence>
<accession>A0A5R8KCC2</accession>
<dbReference type="RefSeq" id="WP_138087019.1">
    <property type="nucleotide sequence ID" value="NZ_VAUV01000010.1"/>
</dbReference>
<gene>
    <name evidence="2" type="ORF">FEM03_14630</name>
</gene>
<keyword evidence="1" id="KW-1133">Transmembrane helix</keyword>
<dbReference type="AlphaFoldDB" id="A0A5R8KCC2"/>
<evidence type="ECO:0000256" key="1">
    <source>
        <dbReference type="SAM" id="Phobius"/>
    </source>
</evidence>
<dbReference type="EMBL" id="VAUV01000010">
    <property type="protein sequence ID" value="TLD69964.1"/>
    <property type="molecule type" value="Genomic_DNA"/>
</dbReference>
<keyword evidence="3" id="KW-1185">Reference proteome</keyword>
<comment type="caution">
    <text evidence="2">The sequence shown here is derived from an EMBL/GenBank/DDBJ whole genome shotgun (WGS) entry which is preliminary data.</text>
</comment>
<keyword evidence="1" id="KW-0812">Transmembrane</keyword>
<keyword evidence="1" id="KW-0472">Membrane</keyword>
<organism evidence="2 3">
    <name type="scientific">Phragmitibacter flavus</name>
    <dbReference type="NCBI Taxonomy" id="2576071"/>
    <lineage>
        <taxon>Bacteria</taxon>
        <taxon>Pseudomonadati</taxon>
        <taxon>Verrucomicrobiota</taxon>
        <taxon>Verrucomicrobiia</taxon>
        <taxon>Verrucomicrobiales</taxon>
        <taxon>Verrucomicrobiaceae</taxon>
        <taxon>Phragmitibacter</taxon>
    </lineage>
</organism>
<evidence type="ECO:0008006" key="4">
    <source>
        <dbReference type="Google" id="ProtNLM"/>
    </source>
</evidence>
<dbReference type="OrthoDB" id="1356073at2"/>
<sequence length="164" mass="19314">MFVLYSVAGVVAALIGYVVWIEIRAQRMWVISIHTYEGFPLLLRHIDRLPFPSRRKELPTLSIITHTFSERSPDELPEPAYNDDLAELDLAMITVMRDRRIGSPVLIETFGGKCIYYHYVVDRHSAKRQFQKARLLFPDEMIDFDTREDPEWGFIDRYAKNYFP</sequence>
<dbReference type="Proteomes" id="UP000306196">
    <property type="component" value="Unassembled WGS sequence"/>
</dbReference>